<evidence type="ECO:0000256" key="1">
    <source>
        <dbReference type="SAM" id="Phobius"/>
    </source>
</evidence>
<name>A0A653CN85_CALMS</name>
<organism evidence="3 4">
    <name type="scientific">Callosobruchus maculatus</name>
    <name type="common">Southern cowpea weevil</name>
    <name type="synonym">Pulse bruchid</name>
    <dbReference type="NCBI Taxonomy" id="64391"/>
    <lineage>
        <taxon>Eukaryota</taxon>
        <taxon>Metazoa</taxon>
        <taxon>Ecdysozoa</taxon>
        <taxon>Arthropoda</taxon>
        <taxon>Hexapoda</taxon>
        <taxon>Insecta</taxon>
        <taxon>Pterygota</taxon>
        <taxon>Neoptera</taxon>
        <taxon>Endopterygota</taxon>
        <taxon>Coleoptera</taxon>
        <taxon>Polyphaga</taxon>
        <taxon>Cucujiformia</taxon>
        <taxon>Chrysomeloidea</taxon>
        <taxon>Chrysomelidae</taxon>
        <taxon>Bruchinae</taxon>
        <taxon>Bruchini</taxon>
        <taxon>Callosobruchus</taxon>
    </lineage>
</organism>
<keyword evidence="1" id="KW-0472">Membrane</keyword>
<keyword evidence="1" id="KW-1133">Transmembrane helix</keyword>
<evidence type="ECO:0000256" key="2">
    <source>
        <dbReference type="SAM" id="SignalP"/>
    </source>
</evidence>
<protein>
    <recommendedName>
        <fullName evidence="5">Secreted protein</fullName>
    </recommendedName>
</protein>
<keyword evidence="2" id="KW-0732">Signal</keyword>
<keyword evidence="1" id="KW-0812">Transmembrane</keyword>
<keyword evidence="4" id="KW-1185">Reference proteome</keyword>
<proteinExistence type="predicted"/>
<gene>
    <name evidence="3" type="ORF">CALMAC_LOCUS10072</name>
</gene>
<feature type="transmembrane region" description="Helical" evidence="1">
    <location>
        <begin position="58"/>
        <end position="80"/>
    </location>
</feature>
<accession>A0A653CN85</accession>
<evidence type="ECO:0000313" key="3">
    <source>
        <dbReference type="EMBL" id="VEN48726.1"/>
    </source>
</evidence>
<dbReference type="Proteomes" id="UP000410492">
    <property type="component" value="Unassembled WGS sequence"/>
</dbReference>
<feature type="chain" id="PRO_5024849252" description="Secreted protein" evidence="2">
    <location>
        <begin position="25"/>
        <end position="85"/>
    </location>
</feature>
<dbReference type="AlphaFoldDB" id="A0A653CN85"/>
<feature type="signal peptide" evidence="2">
    <location>
        <begin position="1"/>
        <end position="24"/>
    </location>
</feature>
<reference evidence="3 4" key="1">
    <citation type="submission" date="2019-01" db="EMBL/GenBank/DDBJ databases">
        <authorList>
            <person name="Sayadi A."/>
        </authorList>
    </citation>
    <scope>NUCLEOTIDE SEQUENCE [LARGE SCALE GENOMIC DNA]</scope>
</reference>
<evidence type="ECO:0000313" key="4">
    <source>
        <dbReference type="Proteomes" id="UP000410492"/>
    </source>
</evidence>
<sequence>MIVSFCPQFVQLLTTVLLISWKSALHFTIPLASNSDGLRCIFNSLATLRESSSPTTTIFFFCFGSTFLLTDVHVFVVLAADIPEE</sequence>
<dbReference type="EMBL" id="CAACVG010008151">
    <property type="protein sequence ID" value="VEN48726.1"/>
    <property type="molecule type" value="Genomic_DNA"/>
</dbReference>
<evidence type="ECO:0008006" key="5">
    <source>
        <dbReference type="Google" id="ProtNLM"/>
    </source>
</evidence>